<sequence length="167" mass="18598">MPTLYLTCGLPGSGKTSLAKIIEHEASALCLTGDDWMHKLYPGISTPEAETGPCRGRVESLQWQIALRAIGLQCNVVVDWGVWSRAERDICREEARAAGARVVLCFLDVPFDALWNRVCRRNAELPAGTFDISRADLLRWSKLFEPPTAEELALYDRQTLPAITALR</sequence>
<dbReference type="GO" id="GO:0016301">
    <property type="term" value="F:kinase activity"/>
    <property type="evidence" value="ECO:0007669"/>
    <property type="project" value="UniProtKB-KW"/>
</dbReference>
<accession>A0AAE8Q9C2</accession>
<dbReference type="InterPro" id="IPR027417">
    <property type="entry name" value="P-loop_NTPase"/>
</dbReference>
<name>A0AAE8Q9C2_9HYPH</name>
<gene>
    <name evidence="1" type="ORF">ELG94_04185</name>
</gene>
<dbReference type="AlphaFoldDB" id="A0AAE8Q9C2"/>
<dbReference type="SUPFAM" id="SSF52540">
    <property type="entry name" value="P-loop containing nucleoside triphosphate hydrolases"/>
    <property type="match status" value="1"/>
</dbReference>
<keyword evidence="1" id="KW-0808">Transferase</keyword>
<comment type="caution">
    <text evidence="1">The sequence shown here is derived from an EMBL/GenBank/DDBJ whole genome shotgun (WGS) entry which is preliminary data.</text>
</comment>
<dbReference type="EMBL" id="SIKX01000001">
    <property type="protein sequence ID" value="TBF17629.1"/>
    <property type="molecule type" value="Genomic_DNA"/>
</dbReference>
<dbReference type="Gene3D" id="3.40.50.300">
    <property type="entry name" value="P-loop containing nucleotide triphosphate hydrolases"/>
    <property type="match status" value="1"/>
</dbReference>
<dbReference type="Proteomes" id="UP000291892">
    <property type="component" value="Unassembled WGS sequence"/>
</dbReference>
<organism evidence="1 2">
    <name type="scientific">Rhizobium ruizarguesonis</name>
    <dbReference type="NCBI Taxonomy" id="2081791"/>
    <lineage>
        <taxon>Bacteria</taxon>
        <taxon>Pseudomonadati</taxon>
        <taxon>Pseudomonadota</taxon>
        <taxon>Alphaproteobacteria</taxon>
        <taxon>Hyphomicrobiales</taxon>
        <taxon>Rhizobiaceae</taxon>
        <taxon>Rhizobium/Agrobacterium group</taxon>
        <taxon>Rhizobium</taxon>
    </lineage>
</organism>
<proteinExistence type="predicted"/>
<evidence type="ECO:0000313" key="2">
    <source>
        <dbReference type="Proteomes" id="UP000291892"/>
    </source>
</evidence>
<dbReference type="Pfam" id="PF13671">
    <property type="entry name" value="AAA_33"/>
    <property type="match status" value="1"/>
</dbReference>
<dbReference type="RefSeq" id="WP_130687736.1">
    <property type="nucleotide sequence ID" value="NZ_SIKX01000001.1"/>
</dbReference>
<protein>
    <submittedName>
        <fullName evidence="1">Kinase</fullName>
    </submittedName>
</protein>
<evidence type="ECO:0000313" key="1">
    <source>
        <dbReference type="EMBL" id="TBF17629.1"/>
    </source>
</evidence>
<keyword evidence="1" id="KW-0418">Kinase</keyword>
<reference evidence="1 2" key="1">
    <citation type="submission" date="2019-02" db="EMBL/GenBank/DDBJ databases">
        <title>The genomic architecture of introgression among sibling species of bacteria.</title>
        <authorList>
            <person name="Cavassim M.I.A."/>
            <person name="Moeskjaer S."/>
            <person name="Moslemi C."/>
            <person name="Fields B."/>
            <person name="Bachmann A."/>
            <person name="Vilhjalmsson B."/>
            <person name="Schierup M.H."/>
            <person name="Young J.P.W."/>
            <person name="Andersen S.U."/>
        </authorList>
    </citation>
    <scope>NUCLEOTIDE SEQUENCE [LARGE SCALE GENOMIC DNA]</scope>
    <source>
        <strain evidence="1 2">SM42</strain>
    </source>
</reference>